<evidence type="ECO:0000256" key="1">
    <source>
        <dbReference type="ARBA" id="ARBA00006525"/>
    </source>
</evidence>
<evidence type="ECO:0000259" key="2">
    <source>
        <dbReference type="Pfam" id="PF02481"/>
    </source>
</evidence>
<organism evidence="3 4">
    <name type="scientific">Heminiphilus faecis</name>
    <dbReference type="NCBI Taxonomy" id="2601703"/>
    <lineage>
        <taxon>Bacteria</taxon>
        <taxon>Pseudomonadati</taxon>
        <taxon>Bacteroidota</taxon>
        <taxon>Bacteroidia</taxon>
        <taxon>Bacteroidales</taxon>
        <taxon>Muribaculaceae</taxon>
        <taxon>Heminiphilus</taxon>
    </lineage>
</organism>
<dbReference type="PANTHER" id="PTHR43022:SF1">
    <property type="entry name" value="PROTEIN SMF"/>
    <property type="match status" value="1"/>
</dbReference>
<name>A0ABV4CT65_9BACT</name>
<dbReference type="RefSeq" id="WP_121699252.1">
    <property type="nucleotide sequence ID" value="NZ_JBCLPP010000006.1"/>
</dbReference>
<evidence type="ECO:0000313" key="3">
    <source>
        <dbReference type="EMBL" id="MEY8244577.1"/>
    </source>
</evidence>
<evidence type="ECO:0000313" key="4">
    <source>
        <dbReference type="Proteomes" id="UP001565200"/>
    </source>
</evidence>
<dbReference type="SUPFAM" id="SSF102405">
    <property type="entry name" value="MCP/YpsA-like"/>
    <property type="match status" value="1"/>
</dbReference>
<dbReference type="PANTHER" id="PTHR43022">
    <property type="entry name" value="PROTEIN SMF"/>
    <property type="match status" value="1"/>
</dbReference>
<proteinExistence type="inferred from homology"/>
<dbReference type="EMBL" id="JBCLPP010000006">
    <property type="protein sequence ID" value="MEY8244577.1"/>
    <property type="molecule type" value="Genomic_DNA"/>
</dbReference>
<reference evidence="3 4" key="1">
    <citation type="submission" date="2024-03" db="EMBL/GenBank/DDBJ databases">
        <title>Mouse gut bacterial collection (mGBC) of GemPharmatech.</title>
        <authorList>
            <person name="He Y."/>
            <person name="Dong L."/>
            <person name="Wu D."/>
            <person name="Gao X."/>
            <person name="Lin Z."/>
        </authorList>
    </citation>
    <scope>NUCLEOTIDE SEQUENCE [LARGE SCALE GENOMIC DNA]</scope>
    <source>
        <strain evidence="3 4">54-13</strain>
    </source>
</reference>
<comment type="similarity">
    <text evidence="1">Belongs to the DprA/Smf family.</text>
</comment>
<protein>
    <submittedName>
        <fullName evidence="3">DNA-processing protein DprA</fullName>
    </submittedName>
</protein>
<keyword evidence="4" id="KW-1185">Reference proteome</keyword>
<sequence length="365" mass="39855">MSLLHKIAFSSLRGMTPRLAEALLARIGDEEHFFSADEQQLSAMAGCRNKLFDTQYRKDILEKAGRELDFIRQNSIKPVYITDKDFPARLADCDDAPVMLYTLGDCNLNASKIISIVGTRHATPYGLDFVMNLVDTLAEKLDNIVIVSGLAYGIDIAAHRAAIHAGVPTIAVLAHGLNTIYPAVHRSTAVEIARQGGMLISDYTSQDPLHKGNFVARNRIVAGLCDCLVVAESAEKGGALITAGIASGYNRDVMALPGRTSDKFSQGCNKLISDNMAALISSGDDLIRLMGWTAREAEGNQQELPLELTPDETKITEYLRNHGEGSLNRMCVDLDIPVYRLTPMLVDMEFKGLVLPYPGGKYRPA</sequence>
<dbReference type="InterPro" id="IPR003488">
    <property type="entry name" value="DprA"/>
</dbReference>
<dbReference type="Proteomes" id="UP001565200">
    <property type="component" value="Unassembled WGS sequence"/>
</dbReference>
<accession>A0ABV4CT65</accession>
<dbReference type="Gene3D" id="3.40.50.450">
    <property type="match status" value="1"/>
</dbReference>
<gene>
    <name evidence="3" type="primary">dprA</name>
    <name evidence="3" type="ORF">AAK873_02960</name>
</gene>
<dbReference type="NCBIfam" id="TIGR00732">
    <property type="entry name" value="dprA"/>
    <property type="match status" value="1"/>
</dbReference>
<dbReference type="InterPro" id="IPR057666">
    <property type="entry name" value="DrpA_SLOG"/>
</dbReference>
<comment type="caution">
    <text evidence="3">The sequence shown here is derived from an EMBL/GenBank/DDBJ whole genome shotgun (WGS) entry which is preliminary data.</text>
</comment>
<dbReference type="Pfam" id="PF02481">
    <property type="entry name" value="DNA_processg_A"/>
    <property type="match status" value="1"/>
</dbReference>
<feature type="domain" description="Smf/DprA SLOG" evidence="2">
    <location>
        <begin position="79"/>
        <end position="289"/>
    </location>
</feature>